<dbReference type="EMBL" id="QKTW01000030">
    <property type="protein sequence ID" value="PZF70793.1"/>
    <property type="molecule type" value="Genomic_DNA"/>
</dbReference>
<dbReference type="AlphaFoldDB" id="A0A2W2BST0"/>
<accession>A0A2W2BST0</accession>
<dbReference type="Proteomes" id="UP000248745">
    <property type="component" value="Unassembled WGS sequence"/>
</dbReference>
<sequence length="109" mass="11490">MFAGCYYDHAEELYPIGNCDVSNVTYSGTVSKIMSSNCTTSGCHDAATASGGYALDSYTGVANIAQSGQLMGSVKHQSGYSAMPQNTTQLDACTISKLQTWVDAGWPNN</sequence>
<organism evidence="1 2">
    <name type="scientific">Taibaiella soli</name>
    <dbReference type="NCBI Taxonomy" id="1649169"/>
    <lineage>
        <taxon>Bacteria</taxon>
        <taxon>Pseudomonadati</taxon>
        <taxon>Bacteroidota</taxon>
        <taxon>Chitinophagia</taxon>
        <taxon>Chitinophagales</taxon>
        <taxon>Chitinophagaceae</taxon>
        <taxon>Taibaiella</taxon>
    </lineage>
</organism>
<keyword evidence="2" id="KW-1185">Reference proteome</keyword>
<reference evidence="1 2" key="1">
    <citation type="submission" date="2018-06" db="EMBL/GenBank/DDBJ databases">
        <title>Mucibacter soli gen. nov., sp. nov., a new member of the family Chitinophagaceae producing mucin.</title>
        <authorList>
            <person name="Kim M.-K."/>
            <person name="Park S."/>
            <person name="Kim T.-S."/>
            <person name="Joung Y."/>
            <person name="Han J.-H."/>
            <person name="Kim S.B."/>
        </authorList>
    </citation>
    <scope>NUCLEOTIDE SEQUENCE [LARGE SCALE GENOMIC DNA]</scope>
    <source>
        <strain evidence="1 2">R1-15</strain>
    </source>
</reference>
<protein>
    <recommendedName>
        <fullName evidence="3">Cytochrome C Planctomycete-type domain-containing protein</fullName>
    </recommendedName>
</protein>
<gene>
    <name evidence="1" type="ORF">DN068_21350</name>
</gene>
<evidence type="ECO:0000313" key="2">
    <source>
        <dbReference type="Proteomes" id="UP000248745"/>
    </source>
</evidence>
<proteinExistence type="predicted"/>
<evidence type="ECO:0000313" key="1">
    <source>
        <dbReference type="EMBL" id="PZF70793.1"/>
    </source>
</evidence>
<name>A0A2W2BST0_9BACT</name>
<comment type="caution">
    <text evidence="1">The sequence shown here is derived from an EMBL/GenBank/DDBJ whole genome shotgun (WGS) entry which is preliminary data.</text>
</comment>
<evidence type="ECO:0008006" key="3">
    <source>
        <dbReference type="Google" id="ProtNLM"/>
    </source>
</evidence>